<dbReference type="InterPro" id="IPR035979">
    <property type="entry name" value="RBD_domain_sf"/>
</dbReference>
<name>R0FIQ4_9BRAS</name>
<dbReference type="OrthoDB" id="1085271at2759"/>
<dbReference type="GO" id="GO:0003723">
    <property type="term" value="F:RNA binding"/>
    <property type="evidence" value="ECO:0007669"/>
    <property type="project" value="UniProtKB-UniRule"/>
</dbReference>
<dbReference type="PROSITE" id="PS50102">
    <property type="entry name" value="RRM"/>
    <property type="match status" value="1"/>
</dbReference>
<evidence type="ECO:0000256" key="1">
    <source>
        <dbReference type="PROSITE-ProRule" id="PRU00176"/>
    </source>
</evidence>
<dbReference type="AlphaFoldDB" id="R0FIQ4"/>
<organism evidence="3 4">
    <name type="scientific">Capsella rubella</name>
    <dbReference type="NCBI Taxonomy" id="81985"/>
    <lineage>
        <taxon>Eukaryota</taxon>
        <taxon>Viridiplantae</taxon>
        <taxon>Streptophyta</taxon>
        <taxon>Embryophyta</taxon>
        <taxon>Tracheophyta</taxon>
        <taxon>Spermatophyta</taxon>
        <taxon>Magnoliopsida</taxon>
        <taxon>eudicotyledons</taxon>
        <taxon>Gunneridae</taxon>
        <taxon>Pentapetalae</taxon>
        <taxon>rosids</taxon>
        <taxon>malvids</taxon>
        <taxon>Brassicales</taxon>
        <taxon>Brassicaceae</taxon>
        <taxon>Camelineae</taxon>
        <taxon>Capsella</taxon>
    </lineage>
</organism>
<feature type="non-terminal residue" evidence="3">
    <location>
        <position position="1"/>
    </location>
</feature>
<dbReference type="KEGG" id="crb:17882745"/>
<reference evidence="4" key="1">
    <citation type="journal article" date="2013" name="Nat. Genet.">
        <title>The Capsella rubella genome and the genomic consequences of rapid mating system evolution.</title>
        <authorList>
            <person name="Slotte T."/>
            <person name="Hazzouri K.M."/>
            <person name="Agren J.A."/>
            <person name="Koenig D."/>
            <person name="Maumus F."/>
            <person name="Guo Y.L."/>
            <person name="Steige K."/>
            <person name="Platts A.E."/>
            <person name="Escobar J.S."/>
            <person name="Newman L.K."/>
            <person name="Wang W."/>
            <person name="Mandakova T."/>
            <person name="Vello E."/>
            <person name="Smith L.M."/>
            <person name="Henz S.R."/>
            <person name="Steffen J."/>
            <person name="Takuno S."/>
            <person name="Brandvain Y."/>
            <person name="Coop G."/>
            <person name="Andolfatto P."/>
            <person name="Hu T.T."/>
            <person name="Blanchette M."/>
            <person name="Clark R.M."/>
            <person name="Quesneville H."/>
            <person name="Nordborg M."/>
            <person name="Gaut B.S."/>
            <person name="Lysak M.A."/>
            <person name="Jenkins J."/>
            <person name="Grimwood J."/>
            <person name="Chapman J."/>
            <person name="Prochnik S."/>
            <person name="Shu S."/>
            <person name="Rokhsar D."/>
            <person name="Schmutz J."/>
            <person name="Weigel D."/>
            <person name="Wright S.I."/>
        </authorList>
    </citation>
    <scope>NUCLEOTIDE SEQUENCE [LARGE SCALE GENOMIC DNA]</scope>
    <source>
        <strain evidence="4">cv. Monte Gargano</strain>
    </source>
</reference>
<evidence type="ECO:0000259" key="2">
    <source>
        <dbReference type="PROSITE" id="PS50102"/>
    </source>
</evidence>
<feature type="domain" description="RRM" evidence="2">
    <location>
        <begin position="3"/>
        <end position="79"/>
    </location>
</feature>
<dbReference type="Pfam" id="PF14605">
    <property type="entry name" value="Nup35_RRM_2"/>
    <property type="match status" value="1"/>
</dbReference>
<evidence type="ECO:0000313" key="4">
    <source>
        <dbReference type="Proteomes" id="UP000029121"/>
    </source>
</evidence>
<dbReference type="Proteomes" id="UP000029121">
    <property type="component" value="Unassembled WGS sequence"/>
</dbReference>
<keyword evidence="4" id="KW-1185">Reference proteome</keyword>
<dbReference type="SUPFAM" id="SSF54928">
    <property type="entry name" value="RNA-binding domain, RBD"/>
    <property type="match status" value="1"/>
</dbReference>
<dbReference type="EMBL" id="KB870810">
    <property type="protein sequence ID" value="EOA21926.1"/>
    <property type="molecule type" value="Genomic_DNA"/>
</dbReference>
<dbReference type="InterPro" id="IPR012677">
    <property type="entry name" value="Nucleotide-bd_a/b_plait_sf"/>
</dbReference>
<sequence length="90" mass="10301">DIGRIIVRGYDIRLRRDVVEKALRKHFASCGEITDVYIPKDYRNHTLWRSGYIYFLGEGAVEKALQLKGSDVGGWNVSVTAYPFMPHANE</sequence>
<accession>R0FIQ4</accession>
<keyword evidence="1" id="KW-0694">RNA-binding</keyword>
<protein>
    <recommendedName>
        <fullName evidence="2">RRM domain-containing protein</fullName>
    </recommendedName>
</protein>
<dbReference type="Gene3D" id="3.30.70.330">
    <property type="match status" value="1"/>
</dbReference>
<evidence type="ECO:0000313" key="3">
    <source>
        <dbReference type="EMBL" id="EOA21926.1"/>
    </source>
</evidence>
<proteinExistence type="predicted"/>
<gene>
    <name evidence="3" type="ORF">CARUB_v10002413mg</name>
</gene>
<dbReference type="STRING" id="81985.R0FIQ4"/>
<dbReference type="InterPro" id="IPR000504">
    <property type="entry name" value="RRM_dom"/>
</dbReference>